<name>A0ABP9VCN6_9DEIO</name>
<protein>
    <submittedName>
        <fullName evidence="2">Uncharacterized protein</fullName>
    </submittedName>
</protein>
<evidence type="ECO:0000313" key="3">
    <source>
        <dbReference type="Proteomes" id="UP001458946"/>
    </source>
</evidence>
<comment type="caution">
    <text evidence="2">The sequence shown here is derived from an EMBL/GenBank/DDBJ whole genome shotgun (WGS) entry which is preliminary data.</text>
</comment>
<organism evidence="2 3">
    <name type="scientific">Deinococcus xinjiangensis</name>
    <dbReference type="NCBI Taxonomy" id="457454"/>
    <lineage>
        <taxon>Bacteria</taxon>
        <taxon>Thermotogati</taxon>
        <taxon>Deinococcota</taxon>
        <taxon>Deinococci</taxon>
        <taxon>Deinococcales</taxon>
        <taxon>Deinococcaceae</taxon>
        <taxon>Deinococcus</taxon>
    </lineage>
</organism>
<gene>
    <name evidence="2" type="ORF">Dxin01_02753</name>
</gene>
<dbReference type="EMBL" id="BAABRN010000035">
    <property type="protein sequence ID" value="GAA5503004.1"/>
    <property type="molecule type" value="Genomic_DNA"/>
</dbReference>
<reference evidence="2 3" key="1">
    <citation type="submission" date="2024-02" db="EMBL/GenBank/DDBJ databases">
        <title>Deinococcus xinjiangensis NBRC 107630.</title>
        <authorList>
            <person name="Ichikawa N."/>
            <person name="Katano-Makiyama Y."/>
            <person name="Hidaka K."/>
        </authorList>
    </citation>
    <scope>NUCLEOTIDE SEQUENCE [LARGE SCALE GENOMIC DNA]</scope>
    <source>
        <strain evidence="2 3">NBRC 107630</strain>
    </source>
</reference>
<evidence type="ECO:0000313" key="2">
    <source>
        <dbReference type="EMBL" id="GAA5503004.1"/>
    </source>
</evidence>
<feature type="signal peptide" evidence="1">
    <location>
        <begin position="1"/>
        <end position="23"/>
    </location>
</feature>
<accession>A0ABP9VCN6</accession>
<proteinExistence type="predicted"/>
<keyword evidence="3" id="KW-1185">Reference proteome</keyword>
<sequence length="179" mass="20120">MLNFMKQPSWILTVIAMTSTAYAAPLMGQPLNTKNIGLCVQYGCQLTKKQKVTDEYIPYPQTSYTYKVKTLNANLVITTRTKDNMAIEFDIDVPRYPLDAHDEAIFLKLIQQVTGGSYRIEILSRCFQKLEAAGGDSRMPNDDGFAEELMLARDHIGVKCFTKPFGNSQSSGIRIFFGD</sequence>
<dbReference type="Proteomes" id="UP001458946">
    <property type="component" value="Unassembled WGS sequence"/>
</dbReference>
<keyword evidence="1" id="KW-0732">Signal</keyword>
<evidence type="ECO:0000256" key="1">
    <source>
        <dbReference type="SAM" id="SignalP"/>
    </source>
</evidence>
<feature type="chain" id="PRO_5045475219" evidence="1">
    <location>
        <begin position="24"/>
        <end position="179"/>
    </location>
</feature>